<sequence length="215" mass="23600">AHALAESSHHKYAATSKQWCRWCTSAGTSPWLTGDRKADSTQLIAFAISCWHRAGGSQGNSASTILSKLGHINWYHRRIFGYSVGLHAGHRLAMQGMSRLSPTPRRKRPVSAILLRRLRSNCDFKSENDRVLWGGGGGGCGCGIFLPTAKVGVLPDHGTSKSYAIQRRDVTFWTREGVTALSANVYTSYKSSSEEVKQGWGRPGHWSSPHHHGCV</sequence>
<evidence type="ECO:0000256" key="1">
    <source>
        <dbReference type="ARBA" id="ARBA00023125"/>
    </source>
</evidence>
<dbReference type="Gene3D" id="1.10.150.130">
    <property type="match status" value="1"/>
</dbReference>
<evidence type="ECO:0000256" key="2">
    <source>
        <dbReference type="SAM" id="MobiDB-lite"/>
    </source>
</evidence>
<dbReference type="Proteomes" id="UP000054532">
    <property type="component" value="Unassembled WGS sequence"/>
</dbReference>
<dbReference type="InterPro" id="IPR010998">
    <property type="entry name" value="Integrase_recombinase_N"/>
</dbReference>
<gene>
    <name evidence="3" type="ORF">L914_21764</name>
</gene>
<feature type="region of interest" description="Disordered" evidence="2">
    <location>
        <begin position="196"/>
        <end position="215"/>
    </location>
</feature>
<feature type="non-terminal residue" evidence="3">
    <location>
        <position position="1"/>
    </location>
</feature>
<reference evidence="3" key="1">
    <citation type="submission" date="2013-11" db="EMBL/GenBank/DDBJ databases">
        <title>The Genome Sequence of Phytophthora parasitica IAC_01/95.</title>
        <authorList>
            <consortium name="The Broad Institute Genomics Platform"/>
            <person name="Russ C."/>
            <person name="Tyler B."/>
            <person name="Panabieres F."/>
            <person name="Shan W."/>
            <person name="Tripathy S."/>
            <person name="Grunwald N."/>
            <person name="Machado M."/>
            <person name="Johnson C.S."/>
            <person name="Arredondo F."/>
            <person name="Hong C."/>
            <person name="Coffey M."/>
            <person name="Young S.K."/>
            <person name="Zeng Q."/>
            <person name="Gargeya S."/>
            <person name="Fitzgerald M."/>
            <person name="Abouelleil A."/>
            <person name="Alvarado L."/>
            <person name="Chapman S.B."/>
            <person name="Gainer-Dewar J."/>
            <person name="Goldberg J."/>
            <person name="Griggs A."/>
            <person name="Gujja S."/>
            <person name="Hansen M."/>
            <person name="Howarth C."/>
            <person name="Imamovic A."/>
            <person name="Ireland A."/>
            <person name="Larimer J."/>
            <person name="McCowan C."/>
            <person name="Murphy C."/>
            <person name="Pearson M."/>
            <person name="Poon T.W."/>
            <person name="Priest M."/>
            <person name="Roberts A."/>
            <person name="Saif S."/>
            <person name="Shea T."/>
            <person name="Sykes S."/>
            <person name="Wortman J."/>
            <person name="Nusbaum C."/>
            <person name="Birren B."/>
        </authorList>
    </citation>
    <scope>NUCLEOTIDE SEQUENCE [LARGE SCALE GENOMIC DNA]</scope>
    <source>
        <strain evidence="3">IAC_01/95</strain>
    </source>
</reference>
<keyword evidence="1" id="KW-0238">DNA-binding</keyword>
<organism evidence="3">
    <name type="scientific">Phytophthora nicotianae</name>
    <name type="common">Potato buckeye rot agent</name>
    <name type="synonym">Phytophthora parasitica</name>
    <dbReference type="NCBI Taxonomy" id="4792"/>
    <lineage>
        <taxon>Eukaryota</taxon>
        <taxon>Sar</taxon>
        <taxon>Stramenopiles</taxon>
        <taxon>Oomycota</taxon>
        <taxon>Peronosporomycetes</taxon>
        <taxon>Peronosporales</taxon>
        <taxon>Peronosporaceae</taxon>
        <taxon>Phytophthora</taxon>
    </lineage>
</organism>
<dbReference type="GO" id="GO:0003677">
    <property type="term" value="F:DNA binding"/>
    <property type="evidence" value="ECO:0007669"/>
    <property type="project" value="UniProtKB-KW"/>
</dbReference>
<dbReference type="SUPFAM" id="SSF47823">
    <property type="entry name" value="lambda integrase-like, N-terminal domain"/>
    <property type="match status" value="1"/>
</dbReference>
<name>W2M4Y0_PHYNI</name>
<evidence type="ECO:0000313" key="3">
    <source>
        <dbReference type="EMBL" id="ETM30559.1"/>
    </source>
</evidence>
<dbReference type="EMBL" id="KI697004">
    <property type="protein sequence ID" value="ETM30559.1"/>
    <property type="molecule type" value="Genomic_DNA"/>
</dbReference>
<protein>
    <submittedName>
        <fullName evidence="3">Uncharacterized protein</fullName>
    </submittedName>
</protein>
<dbReference type="AlphaFoldDB" id="W2M4Y0"/>
<proteinExistence type="predicted"/>
<accession>W2M4Y0</accession>